<dbReference type="PANTHER" id="PTHR48081">
    <property type="entry name" value="AB HYDROLASE SUPERFAMILY PROTEIN C4A8.06C"/>
    <property type="match status" value="1"/>
</dbReference>
<evidence type="ECO:0000313" key="6">
    <source>
        <dbReference type="Proteomes" id="UP000184356"/>
    </source>
</evidence>
<dbReference type="PANTHER" id="PTHR48081:SF21">
    <property type="entry name" value="LIPASE_THIOESTERASE FAMILY PROTEIN (AFU_ORTHOLOGUE AFUA_8G02590)"/>
    <property type="match status" value="1"/>
</dbReference>
<accession>A0A1L9T9Z2</accession>
<dbReference type="RefSeq" id="XP_040700040.1">
    <property type="nucleotide sequence ID" value="XM_040843929.1"/>
</dbReference>
<dbReference type="InterPro" id="IPR029058">
    <property type="entry name" value="AB_hydrolase_fold"/>
</dbReference>
<dbReference type="AlphaFoldDB" id="A0A1L9T9Z2"/>
<evidence type="ECO:0000259" key="4">
    <source>
        <dbReference type="Pfam" id="PF07859"/>
    </source>
</evidence>
<evidence type="ECO:0000313" key="5">
    <source>
        <dbReference type="EMBL" id="OJJ56234.1"/>
    </source>
</evidence>
<feature type="active site" evidence="3">
    <location>
        <position position="195"/>
    </location>
</feature>
<dbReference type="InterPro" id="IPR033140">
    <property type="entry name" value="Lipase_GDXG_put_SER_AS"/>
</dbReference>
<reference evidence="6" key="1">
    <citation type="journal article" date="2017" name="Genome Biol.">
        <title>Comparative genomics reveals high biological diversity and specific adaptations in the industrially and medically important fungal genus Aspergillus.</title>
        <authorList>
            <person name="de Vries R.P."/>
            <person name="Riley R."/>
            <person name="Wiebenga A."/>
            <person name="Aguilar-Osorio G."/>
            <person name="Amillis S."/>
            <person name="Uchima C.A."/>
            <person name="Anderluh G."/>
            <person name="Asadollahi M."/>
            <person name="Askin M."/>
            <person name="Barry K."/>
            <person name="Battaglia E."/>
            <person name="Bayram O."/>
            <person name="Benocci T."/>
            <person name="Braus-Stromeyer S.A."/>
            <person name="Caldana C."/>
            <person name="Canovas D."/>
            <person name="Cerqueira G.C."/>
            <person name="Chen F."/>
            <person name="Chen W."/>
            <person name="Choi C."/>
            <person name="Clum A."/>
            <person name="Dos Santos R.A."/>
            <person name="Damasio A.R."/>
            <person name="Diallinas G."/>
            <person name="Emri T."/>
            <person name="Fekete E."/>
            <person name="Flipphi M."/>
            <person name="Freyberg S."/>
            <person name="Gallo A."/>
            <person name="Gournas C."/>
            <person name="Habgood R."/>
            <person name="Hainaut M."/>
            <person name="Harispe M.L."/>
            <person name="Henrissat B."/>
            <person name="Hilden K.S."/>
            <person name="Hope R."/>
            <person name="Hossain A."/>
            <person name="Karabika E."/>
            <person name="Karaffa L."/>
            <person name="Karanyi Z."/>
            <person name="Krasevec N."/>
            <person name="Kuo A."/>
            <person name="Kusch H."/>
            <person name="LaButti K."/>
            <person name="Lagendijk E.L."/>
            <person name="Lapidus A."/>
            <person name="Levasseur A."/>
            <person name="Lindquist E."/>
            <person name="Lipzen A."/>
            <person name="Logrieco A.F."/>
            <person name="MacCabe A."/>
            <person name="Maekelae M.R."/>
            <person name="Malavazi I."/>
            <person name="Melin P."/>
            <person name="Meyer V."/>
            <person name="Mielnichuk N."/>
            <person name="Miskei M."/>
            <person name="Molnar A.P."/>
            <person name="Mule G."/>
            <person name="Ngan C.Y."/>
            <person name="Orejas M."/>
            <person name="Orosz E."/>
            <person name="Ouedraogo J.P."/>
            <person name="Overkamp K.M."/>
            <person name="Park H.-S."/>
            <person name="Perrone G."/>
            <person name="Piumi F."/>
            <person name="Punt P.J."/>
            <person name="Ram A.F."/>
            <person name="Ramon A."/>
            <person name="Rauscher S."/>
            <person name="Record E."/>
            <person name="Riano-Pachon D.M."/>
            <person name="Robert V."/>
            <person name="Roehrig J."/>
            <person name="Ruller R."/>
            <person name="Salamov A."/>
            <person name="Salih N.S."/>
            <person name="Samson R.A."/>
            <person name="Sandor E."/>
            <person name="Sanguinetti M."/>
            <person name="Schuetze T."/>
            <person name="Sepcic K."/>
            <person name="Shelest E."/>
            <person name="Sherlock G."/>
            <person name="Sophianopoulou V."/>
            <person name="Squina F.M."/>
            <person name="Sun H."/>
            <person name="Susca A."/>
            <person name="Todd R.B."/>
            <person name="Tsang A."/>
            <person name="Unkles S.E."/>
            <person name="van de Wiele N."/>
            <person name="van Rossen-Uffink D."/>
            <person name="Oliveira J.V."/>
            <person name="Vesth T.C."/>
            <person name="Visser J."/>
            <person name="Yu J.-H."/>
            <person name="Zhou M."/>
            <person name="Andersen M.R."/>
            <person name="Archer D.B."/>
            <person name="Baker S.E."/>
            <person name="Benoit I."/>
            <person name="Brakhage A.A."/>
            <person name="Braus G.H."/>
            <person name="Fischer R."/>
            <person name="Frisvad J.C."/>
            <person name="Goldman G.H."/>
            <person name="Houbraken J."/>
            <person name="Oakley B."/>
            <person name="Pocsi I."/>
            <person name="Scazzocchio C."/>
            <person name="Seiboth B."/>
            <person name="vanKuyk P.A."/>
            <person name="Wortman J."/>
            <person name="Dyer P.S."/>
            <person name="Grigoriev I.V."/>
        </authorList>
    </citation>
    <scope>NUCLEOTIDE SEQUENCE [LARGE SCALE GENOMIC DNA]</scope>
    <source>
        <strain evidence="6">CBS 593.65</strain>
    </source>
</reference>
<sequence length="358" mass="38888">MVSSKPSDKVSLSLANKLDLLPGAASILATGLASLFTGIRRGEAGTPTFYLHVAYAVLRKASTRFSILQFQWFSPSTSEVYKQHLKSMGDALQTVDLEHGAKGHWIGDKDALNVLIWYHGGGFCLPANSGYFRFWDSIIKDASAAGKGLAVFAVAYTLAPDAQYPIQLVQSVEALRYILTQHNRTPANVLMAGDSAGGNLAVSVLSHLTSPHQAIASLDISDPLAGVVLMSPWTSLKVSSETEVNCIGDLITPSVAKPWAGAYLGNAKHDYYTDASTAPSSWFKGFKTQRILVLAGQNEIMLGQIQQFVDRMKAGFPSTELFIGDREGHVAPVYNLYVGDDKETHQGKRLKTWLRELL</sequence>
<dbReference type="PROSITE" id="PS01174">
    <property type="entry name" value="LIPASE_GDXG_SER"/>
    <property type="match status" value="1"/>
</dbReference>
<dbReference type="InterPro" id="IPR013094">
    <property type="entry name" value="AB_hydrolase_3"/>
</dbReference>
<organism evidence="5 6">
    <name type="scientific">Aspergillus sydowii CBS 593.65</name>
    <dbReference type="NCBI Taxonomy" id="1036612"/>
    <lineage>
        <taxon>Eukaryota</taxon>
        <taxon>Fungi</taxon>
        <taxon>Dikarya</taxon>
        <taxon>Ascomycota</taxon>
        <taxon>Pezizomycotina</taxon>
        <taxon>Eurotiomycetes</taxon>
        <taxon>Eurotiomycetidae</taxon>
        <taxon>Eurotiales</taxon>
        <taxon>Aspergillaceae</taxon>
        <taxon>Aspergillus</taxon>
        <taxon>Aspergillus subgen. Nidulantes</taxon>
    </lineage>
</organism>
<keyword evidence="2" id="KW-0378">Hydrolase</keyword>
<name>A0A1L9T9Z2_9EURO</name>
<gene>
    <name evidence="5" type="ORF">ASPSYDRAFT_208001</name>
</gene>
<comment type="similarity">
    <text evidence="1">Belongs to the 'GDXG' lipolytic enzyme family.</text>
</comment>
<evidence type="ECO:0000256" key="1">
    <source>
        <dbReference type="ARBA" id="ARBA00010515"/>
    </source>
</evidence>
<dbReference type="GeneID" id="63760002"/>
<dbReference type="VEuPathDB" id="FungiDB:ASPSYDRAFT_208001"/>
<keyword evidence="6" id="KW-1185">Reference proteome</keyword>
<dbReference type="STRING" id="1036612.A0A1L9T9Z2"/>
<protein>
    <recommendedName>
        <fullName evidence="4">Alpha/beta hydrolase fold-3 domain-containing protein</fullName>
    </recommendedName>
</protein>
<dbReference type="OrthoDB" id="2152029at2759"/>
<dbReference type="InterPro" id="IPR050300">
    <property type="entry name" value="GDXG_lipolytic_enzyme"/>
</dbReference>
<dbReference type="Gene3D" id="3.40.50.1820">
    <property type="entry name" value="alpha/beta hydrolase"/>
    <property type="match status" value="1"/>
</dbReference>
<evidence type="ECO:0000256" key="3">
    <source>
        <dbReference type="PROSITE-ProRule" id="PRU10038"/>
    </source>
</evidence>
<feature type="domain" description="Alpha/beta hydrolase fold-3" evidence="4">
    <location>
        <begin position="115"/>
        <end position="322"/>
    </location>
</feature>
<dbReference type="SUPFAM" id="SSF53474">
    <property type="entry name" value="alpha/beta-Hydrolases"/>
    <property type="match status" value="1"/>
</dbReference>
<dbReference type="GO" id="GO:0016787">
    <property type="term" value="F:hydrolase activity"/>
    <property type="evidence" value="ECO:0007669"/>
    <property type="project" value="UniProtKB-KW"/>
</dbReference>
<dbReference type="Proteomes" id="UP000184356">
    <property type="component" value="Unassembled WGS sequence"/>
</dbReference>
<proteinExistence type="inferred from homology"/>
<evidence type="ECO:0000256" key="2">
    <source>
        <dbReference type="ARBA" id="ARBA00022801"/>
    </source>
</evidence>
<dbReference type="Pfam" id="PF07859">
    <property type="entry name" value="Abhydrolase_3"/>
    <property type="match status" value="1"/>
</dbReference>
<dbReference type="EMBL" id="KV878591">
    <property type="protein sequence ID" value="OJJ56234.1"/>
    <property type="molecule type" value="Genomic_DNA"/>
</dbReference>